<keyword evidence="3" id="KW-1185">Reference proteome</keyword>
<accession>A0A834MIY5</accession>
<name>A0A834MIY5_RHYFE</name>
<proteinExistence type="predicted"/>
<reference evidence="2" key="1">
    <citation type="submission" date="2020-08" db="EMBL/GenBank/DDBJ databases">
        <title>Genome sequencing and assembly of the red palm weevil Rhynchophorus ferrugineus.</title>
        <authorList>
            <person name="Dias G.B."/>
            <person name="Bergman C.M."/>
            <person name="Manee M."/>
        </authorList>
    </citation>
    <scope>NUCLEOTIDE SEQUENCE</scope>
    <source>
        <strain evidence="2">AA-2017</strain>
        <tissue evidence="2">Whole larva</tissue>
    </source>
</reference>
<organism evidence="2 3">
    <name type="scientific">Rhynchophorus ferrugineus</name>
    <name type="common">Red palm weevil</name>
    <name type="synonym">Curculio ferrugineus</name>
    <dbReference type="NCBI Taxonomy" id="354439"/>
    <lineage>
        <taxon>Eukaryota</taxon>
        <taxon>Metazoa</taxon>
        <taxon>Ecdysozoa</taxon>
        <taxon>Arthropoda</taxon>
        <taxon>Hexapoda</taxon>
        <taxon>Insecta</taxon>
        <taxon>Pterygota</taxon>
        <taxon>Neoptera</taxon>
        <taxon>Endopterygota</taxon>
        <taxon>Coleoptera</taxon>
        <taxon>Polyphaga</taxon>
        <taxon>Cucujiformia</taxon>
        <taxon>Curculionidae</taxon>
        <taxon>Dryophthorinae</taxon>
        <taxon>Rhynchophorus</taxon>
    </lineage>
</organism>
<evidence type="ECO:0000256" key="1">
    <source>
        <dbReference type="SAM" id="MobiDB-lite"/>
    </source>
</evidence>
<comment type="caution">
    <text evidence="2">The sequence shown here is derived from an EMBL/GenBank/DDBJ whole genome shotgun (WGS) entry which is preliminary data.</text>
</comment>
<dbReference type="EMBL" id="JAACXV010000061">
    <property type="protein sequence ID" value="KAF7285086.1"/>
    <property type="molecule type" value="Genomic_DNA"/>
</dbReference>
<gene>
    <name evidence="2" type="ORF">GWI33_011937</name>
</gene>
<feature type="region of interest" description="Disordered" evidence="1">
    <location>
        <begin position="1"/>
        <end position="24"/>
    </location>
</feature>
<dbReference type="AlphaFoldDB" id="A0A834MIY5"/>
<feature type="compositionally biased region" description="Basic and acidic residues" evidence="1">
    <location>
        <begin position="10"/>
        <end position="20"/>
    </location>
</feature>
<dbReference type="Proteomes" id="UP000625711">
    <property type="component" value="Unassembled WGS sequence"/>
</dbReference>
<sequence length="83" mass="9015">MSPPSASTDRVGDGARERGNETMMDEPPVLCIIDSVIGEILRADEKVTFAEEFAGTESVFVCRGGAAVAFDLRWSFEQHPVLV</sequence>
<evidence type="ECO:0000313" key="3">
    <source>
        <dbReference type="Proteomes" id="UP000625711"/>
    </source>
</evidence>
<protein>
    <submittedName>
        <fullName evidence="2">Uncharacterized protein</fullName>
    </submittedName>
</protein>
<evidence type="ECO:0000313" key="2">
    <source>
        <dbReference type="EMBL" id="KAF7285086.1"/>
    </source>
</evidence>